<name>A0A8T0HBT8_CERPU</name>
<protein>
    <submittedName>
        <fullName evidence="1">Uncharacterized protein</fullName>
    </submittedName>
</protein>
<reference evidence="1 2" key="1">
    <citation type="submission" date="2020-06" db="EMBL/GenBank/DDBJ databases">
        <title>WGS assembly of Ceratodon purpureus strain R40.</title>
        <authorList>
            <person name="Carey S.B."/>
            <person name="Jenkins J."/>
            <person name="Shu S."/>
            <person name="Lovell J.T."/>
            <person name="Sreedasyam A."/>
            <person name="Maumus F."/>
            <person name="Tiley G.P."/>
            <person name="Fernandez-Pozo N."/>
            <person name="Barry K."/>
            <person name="Chen C."/>
            <person name="Wang M."/>
            <person name="Lipzen A."/>
            <person name="Daum C."/>
            <person name="Saski C.A."/>
            <person name="Payton A.C."/>
            <person name="Mcbreen J.C."/>
            <person name="Conrad R.E."/>
            <person name="Kollar L.M."/>
            <person name="Olsson S."/>
            <person name="Huttunen S."/>
            <person name="Landis J.B."/>
            <person name="Wickett N.J."/>
            <person name="Johnson M.G."/>
            <person name="Rensing S.A."/>
            <person name="Grimwood J."/>
            <person name="Schmutz J."/>
            <person name="Mcdaniel S.F."/>
        </authorList>
    </citation>
    <scope>NUCLEOTIDE SEQUENCE [LARGE SCALE GENOMIC DNA]</scope>
    <source>
        <strain evidence="1 2">R40</strain>
    </source>
</reference>
<dbReference type="Proteomes" id="UP000822688">
    <property type="component" value="Chromosome 6"/>
</dbReference>
<dbReference type="AlphaFoldDB" id="A0A8T0HBT8"/>
<accession>A0A8T0HBT8</accession>
<comment type="caution">
    <text evidence="1">The sequence shown here is derived from an EMBL/GenBank/DDBJ whole genome shotgun (WGS) entry which is preliminary data.</text>
</comment>
<gene>
    <name evidence="1" type="ORF">KC19_6G081900</name>
</gene>
<dbReference type="EMBL" id="CM026427">
    <property type="protein sequence ID" value="KAG0569306.1"/>
    <property type="molecule type" value="Genomic_DNA"/>
</dbReference>
<keyword evidence="2" id="KW-1185">Reference proteome</keyword>
<organism evidence="1 2">
    <name type="scientific">Ceratodon purpureus</name>
    <name type="common">Fire moss</name>
    <name type="synonym">Dicranum purpureum</name>
    <dbReference type="NCBI Taxonomy" id="3225"/>
    <lineage>
        <taxon>Eukaryota</taxon>
        <taxon>Viridiplantae</taxon>
        <taxon>Streptophyta</taxon>
        <taxon>Embryophyta</taxon>
        <taxon>Bryophyta</taxon>
        <taxon>Bryophytina</taxon>
        <taxon>Bryopsida</taxon>
        <taxon>Dicranidae</taxon>
        <taxon>Pseudoditrichales</taxon>
        <taxon>Ditrichaceae</taxon>
        <taxon>Ceratodon</taxon>
    </lineage>
</organism>
<proteinExistence type="predicted"/>
<evidence type="ECO:0000313" key="2">
    <source>
        <dbReference type="Proteomes" id="UP000822688"/>
    </source>
</evidence>
<evidence type="ECO:0000313" key="1">
    <source>
        <dbReference type="EMBL" id="KAG0569306.1"/>
    </source>
</evidence>
<sequence>MIGVHDSSTSSLLMLKLQREIAAGFGCAMRTSFKAGASILTPSINVEILVSSTGFIPPSRISSSICSKLLAVAAQRWPVLRLASKR</sequence>